<keyword evidence="3" id="KW-1185">Reference proteome</keyword>
<evidence type="ECO:0000313" key="3">
    <source>
        <dbReference type="Proteomes" id="UP000825729"/>
    </source>
</evidence>
<feature type="compositionally biased region" description="Basic and acidic residues" evidence="1">
    <location>
        <begin position="60"/>
        <end position="78"/>
    </location>
</feature>
<comment type="caution">
    <text evidence="2">The sequence shown here is derived from an EMBL/GenBank/DDBJ whole genome shotgun (WGS) entry which is preliminary data.</text>
</comment>
<proteinExistence type="predicted"/>
<feature type="region of interest" description="Disordered" evidence="1">
    <location>
        <begin position="48"/>
        <end position="100"/>
    </location>
</feature>
<reference evidence="2 3" key="1">
    <citation type="submission" date="2021-07" db="EMBL/GenBank/DDBJ databases">
        <title>The Aristolochia fimbriata genome: insights into angiosperm evolution, floral development and chemical biosynthesis.</title>
        <authorList>
            <person name="Jiao Y."/>
        </authorList>
    </citation>
    <scope>NUCLEOTIDE SEQUENCE [LARGE SCALE GENOMIC DNA]</scope>
    <source>
        <strain evidence="2">IBCAS-2021</strain>
        <tissue evidence="2">Leaf</tissue>
    </source>
</reference>
<evidence type="ECO:0000313" key="2">
    <source>
        <dbReference type="EMBL" id="KAG9454732.1"/>
    </source>
</evidence>
<dbReference type="Proteomes" id="UP000825729">
    <property type="component" value="Unassembled WGS sequence"/>
</dbReference>
<sequence length="100" mass="11311">MSKHPSRGGRVGWGSRSSRAVNKFKEKVTLRKVACTVREEGYRVRSRSVTQTRSYCASSEESHERGQRQSARVRDRSRAISFPISGPQARPDRCVTRESG</sequence>
<evidence type="ECO:0000256" key="1">
    <source>
        <dbReference type="SAM" id="MobiDB-lite"/>
    </source>
</evidence>
<feature type="compositionally biased region" description="Basic and acidic residues" evidence="1">
    <location>
        <begin position="90"/>
        <end position="100"/>
    </location>
</feature>
<gene>
    <name evidence="2" type="ORF">H6P81_007636</name>
</gene>
<name>A0AAV7F0Y6_ARIFI</name>
<accession>A0AAV7F0Y6</accession>
<dbReference type="AlphaFoldDB" id="A0AAV7F0Y6"/>
<organism evidence="2 3">
    <name type="scientific">Aristolochia fimbriata</name>
    <name type="common">White veined hardy Dutchman's pipe vine</name>
    <dbReference type="NCBI Taxonomy" id="158543"/>
    <lineage>
        <taxon>Eukaryota</taxon>
        <taxon>Viridiplantae</taxon>
        <taxon>Streptophyta</taxon>
        <taxon>Embryophyta</taxon>
        <taxon>Tracheophyta</taxon>
        <taxon>Spermatophyta</taxon>
        <taxon>Magnoliopsida</taxon>
        <taxon>Magnoliidae</taxon>
        <taxon>Piperales</taxon>
        <taxon>Aristolochiaceae</taxon>
        <taxon>Aristolochia</taxon>
    </lineage>
</organism>
<dbReference type="EMBL" id="JAINDJ010000003">
    <property type="protein sequence ID" value="KAG9454732.1"/>
    <property type="molecule type" value="Genomic_DNA"/>
</dbReference>
<protein>
    <submittedName>
        <fullName evidence="2">Uncharacterized protein</fullName>
    </submittedName>
</protein>